<protein>
    <submittedName>
        <fullName evidence="5">Amino acid/amide ABC transporter substrate-binding protein (HAAT family)</fullName>
    </submittedName>
</protein>
<name>A0A4R3LYC1_9HYPH</name>
<keyword evidence="6" id="KW-1185">Reference proteome</keyword>
<dbReference type="RefSeq" id="WP_132031002.1">
    <property type="nucleotide sequence ID" value="NZ_SMAI01000004.1"/>
</dbReference>
<dbReference type="PANTHER" id="PTHR30483">
    <property type="entry name" value="LEUCINE-SPECIFIC-BINDING PROTEIN"/>
    <property type="match status" value="1"/>
</dbReference>
<sequence length="416" mass="45179">MSPKDVLTISRRTLLKGAAFGAAAGLAAPAYLRTARAQSGPIKIGFPVPITGPYSTEAQDQVRCAEIAIAMFNEAGGLNGRKAELLVRDDKLNPGEGATRALELIESDKVNFLCGSLSASVQLSVNQVAKQRGVIYNSISQSDSINEAADFSKYTFHEALNPHMTAGAVGRYVFPKFGKRVAFLVADYAYGHEMARGFRTAGKEFGIEEVVEIKHPLGQTDFSTFFPRIQAARPNVLVVCNFGRDQLNTVKQATDFGLKQQMKIAFPVLLFSQRLAGGAGPFEGVFGGANYYWGLEDKFPSAKRLNDAYRAKHNNAVPTDYGALGFAGIYALLEGAKKAGGTDPDAVIAALEALKYDAYKGPEYFRKCDHQAVQSVLVLESKPQAQVKSQYDVFNVVEMQPPEEKFLRSCQQLGHG</sequence>
<dbReference type="AlphaFoldDB" id="A0A4R3LYC1"/>
<dbReference type="SUPFAM" id="SSF53822">
    <property type="entry name" value="Periplasmic binding protein-like I"/>
    <property type="match status" value="1"/>
</dbReference>
<dbReference type="Gene3D" id="3.40.50.2300">
    <property type="match status" value="2"/>
</dbReference>
<evidence type="ECO:0000259" key="4">
    <source>
        <dbReference type="Pfam" id="PF13458"/>
    </source>
</evidence>
<dbReference type="OrthoDB" id="7235949at2"/>
<comment type="caution">
    <text evidence="5">The sequence shown here is derived from an EMBL/GenBank/DDBJ whole genome shotgun (WGS) entry which is preliminary data.</text>
</comment>
<dbReference type="GO" id="GO:0006865">
    <property type="term" value="P:amino acid transport"/>
    <property type="evidence" value="ECO:0007669"/>
    <property type="project" value="UniProtKB-KW"/>
</dbReference>
<dbReference type="InterPro" id="IPR006311">
    <property type="entry name" value="TAT_signal"/>
</dbReference>
<keyword evidence="2" id="KW-0732">Signal</keyword>
<dbReference type="CDD" id="cd06330">
    <property type="entry name" value="PBP1_As_SBP-like"/>
    <property type="match status" value="1"/>
</dbReference>
<dbReference type="InterPro" id="IPR028081">
    <property type="entry name" value="Leu-bd"/>
</dbReference>
<gene>
    <name evidence="5" type="ORF">EDC64_104228</name>
</gene>
<keyword evidence="3" id="KW-0813">Transport</keyword>
<reference evidence="5 6" key="1">
    <citation type="submission" date="2019-03" db="EMBL/GenBank/DDBJ databases">
        <title>Genomic Encyclopedia of Type Strains, Phase IV (KMG-IV): sequencing the most valuable type-strain genomes for metagenomic binning, comparative biology and taxonomic classification.</title>
        <authorList>
            <person name="Goeker M."/>
        </authorList>
    </citation>
    <scope>NUCLEOTIDE SEQUENCE [LARGE SCALE GENOMIC DNA]</scope>
    <source>
        <strain evidence="5 6">DSM 9035</strain>
    </source>
</reference>
<dbReference type="EMBL" id="SMAI01000004">
    <property type="protein sequence ID" value="TCT05670.1"/>
    <property type="molecule type" value="Genomic_DNA"/>
</dbReference>
<dbReference type="InterPro" id="IPR051010">
    <property type="entry name" value="BCAA_transport"/>
</dbReference>
<dbReference type="InterPro" id="IPR028082">
    <property type="entry name" value="Peripla_BP_I"/>
</dbReference>
<comment type="similarity">
    <text evidence="1">Belongs to the leucine-binding protein family.</text>
</comment>
<feature type="domain" description="Leucine-binding protein" evidence="4">
    <location>
        <begin position="41"/>
        <end position="382"/>
    </location>
</feature>
<dbReference type="Pfam" id="PF13458">
    <property type="entry name" value="Peripla_BP_6"/>
    <property type="match status" value="1"/>
</dbReference>
<dbReference type="Proteomes" id="UP000294664">
    <property type="component" value="Unassembled WGS sequence"/>
</dbReference>
<evidence type="ECO:0000256" key="2">
    <source>
        <dbReference type="ARBA" id="ARBA00022729"/>
    </source>
</evidence>
<proteinExistence type="inferred from homology"/>
<evidence type="ECO:0000256" key="3">
    <source>
        <dbReference type="ARBA" id="ARBA00022970"/>
    </source>
</evidence>
<evidence type="ECO:0000313" key="5">
    <source>
        <dbReference type="EMBL" id="TCT05670.1"/>
    </source>
</evidence>
<keyword evidence="3" id="KW-0029">Amino-acid transport</keyword>
<dbReference type="PANTHER" id="PTHR30483:SF6">
    <property type="entry name" value="PERIPLASMIC BINDING PROTEIN OF ABC TRANSPORTER FOR NATURAL AMINO ACIDS"/>
    <property type="match status" value="1"/>
</dbReference>
<evidence type="ECO:0000313" key="6">
    <source>
        <dbReference type="Proteomes" id="UP000294664"/>
    </source>
</evidence>
<dbReference type="PROSITE" id="PS51318">
    <property type="entry name" value="TAT"/>
    <property type="match status" value="1"/>
</dbReference>
<evidence type="ECO:0000256" key="1">
    <source>
        <dbReference type="ARBA" id="ARBA00010062"/>
    </source>
</evidence>
<organism evidence="5 6">
    <name type="scientific">Aquabacter spiritensis</name>
    <dbReference type="NCBI Taxonomy" id="933073"/>
    <lineage>
        <taxon>Bacteria</taxon>
        <taxon>Pseudomonadati</taxon>
        <taxon>Pseudomonadota</taxon>
        <taxon>Alphaproteobacteria</taxon>
        <taxon>Hyphomicrobiales</taxon>
        <taxon>Xanthobacteraceae</taxon>
        <taxon>Aquabacter</taxon>
    </lineage>
</organism>
<accession>A0A4R3LYC1</accession>